<dbReference type="RefSeq" id="WP_062419928.1">
    <property type="nucleotide sequence ID" value="NZ_BBXZ01000188.1"/>
</dbReference>
<proteinExistence type="predicted"/>
<organism evidence="1">
    <name type="scientific">Levilinea saccharolytica</name>
    <dbReference type="NCBI Taxonomy" id="229921"/>
    <lineage>
        <taxon>Bacteria</taxon>
        <taxon>Bacillati</taxon>
        <taxon>Chloroflexota</taxon>
        <taxon>Anaerolineae</taxon>
        <taxon>Anaerolineales</taxon>
        <taxon>Anaerolineaceae</taxon>
        <taxon>Levilinea</taxon>
    </lineage>
</organism>
<sequence>MAVKLIMTWDITHEREQEYFEFVVREFLPGVQRLGFELSDAWATVYGDQSQIQVGAVLPSAPAARRMLKSPEWQSLHNQLLDYVDNYEHKLVEARGGFQF</sequence>
<dbReference type="STRING" id="229921.ADN01_04825"/>
<evidence type="ECO:0000313" key="3">
    <source>
        <dbReference type="Proteomes" id="UP000050501"/>
    </source>
</evidence>
<reference evidence="1" key="1">
    <citation type="journal article" date="2015" name="Genome Announc.">
        <title>Draft Genome Sequences of Anaerolinea thermolimosa IMO-1, Bellilinea caldifistulae GOMI-1, Leptolinea tardivitalis YMTK-2, Levilinea saccharolytica KIBI-1, Longilinea arvoryzae KOME-1, Previously Described as Members of the Class Anaerolineae (Chloroflexi).</title>
        <authorList>
            <person name="Matsuura N."/>
            <person name="Tourlousse M.D."/>
            <person name="Ohashi A."/>
            <person name="Hugenholtz P."/>
            <person name="Sekiguchi Y."/>
        </authorList>
    </citation>
    <scope>NUCLEOTIDE SEQUENCE</scope>
    <source>
        <strain evidence="1">KIBI-1</strain>
    </source>
</reference>
<dbReference type="Proteomes" id="UP000050501">
    <property type="component" value="Unassembled WGS sequence"/>
</dbReference>
<reference evidence="2 3" key="2">
    <citation type="submission" date="2015-07" db="EMBL/GenBank/DDBJ databases">
        <title>Genome sequence of Levilinea saccharolytica DSM 16555.</title>
        <authorList>
            <person name="Hemp J."/>
            <person name="Ward L.M."/>
            <person name="Pace L.A."/>
            <person name="Fischer W.W."/>
        </authorList>
    </citation>
    <scope>NUCLEOTIDE SEQUENCE [LARGE SCALE GENOMIC DNA]</scope>
    <source>
        <strain evidence="2 3">KIBI-1</strain>
    </source>
</reference>
<gene>
    <name evidence="2" type="ORF">ADN01_04825</name>
    <name evidence="1" type="ORF">LSAC_03581</name>
</gene>
<name>A0A0M8JQB0_9CHLR</name>
<accession>A0A0M8JQB0</accession>
<dbReference type="OrthoDB" id="161523at2"/>
<dbReference type="EMBL" id="LGCM01000019">
    <property type="protein sequence ID" value="KPL87474.1"/>
    <property type="molecule type" value="Genomic_DNA"/>
</dbReference>
<evidence type="ECO:0008006" key="4">
    <source>
        <dbReference type="Google" id="ProtNLM"/>
    </source>
</evidence>
<evidence type="ECO:0000313" key="1">
    <source>
        <dbReference type="EMBL" id="GAP19671.1"/>
    </source>
</evidence>
<keyword evidence="3" id="KW-1185">Reference proteome</keyword>
<dbReference type="AlphaFoldDB" id="A0A0M8JQB0"/>
<protein>
    <recommendedName>
        <fullName evidence="4">NIPSNAP domain-containing protein</fullName>
    </recommendedName>
</protein>
<evidence type="ECO:0000313" key="2">
    <source>
        <dbReference type="EMBL" id="KPL87474.1"/>
    </source>
</evidence>
<dbReference type="EMBL" id="DF967975">
    <property type="protein sequence ID" value="GAP19671.1"/>
    <property type="molecule type" value="Genomic_DNA"/>
</dbReference>